<feature type="transmembrane region" description="Helical" evidence="3">
    <location>
        <begin position="546"/>
        <end position="564"/>
    </location>
</feature>
<dbReference type="Pfam" id="PF24938">
    <property type="entry name" value="DUF7755"/>
    <property type="match status" value="1"/>
</dbReference>
<evidence type="ECO:0000256" key="2">
    <source>
        <dbReference type="ARBA" id="ARBA00023229"/>
    </source>
</evidence>
<evidence type="ECO:0000313" key="5">
    <source>
        <dbReference type="EMBL" id="TQD80374.1"/>
    </source>
</evidence>
<dbReference type="EMBL" id="VIEB01000810">
    <property type="protein sequence ID" value="TQD80374.1"/>
    <property type="molecule type" value="Genomic_DNA"/>
</dbReference>
<proteinExistence type="inferred from homology"/>
<evidence type="ECO:0000259" key="4">
    <source>
        <dbReference type="Pfam" id="PF24938"/>
    </source>
</evidence>
<dbReference type="AlphaFoldDB" id="A0A540L1L5"/>
<evidence type="ECO:0000256" key="3">
    <source>
        <dbReference type="SAM" id="Phobius"/>
    </source>
</evidence>
<dbReference type="Pfam" id="PF00494">
    <property type="entry name" value="SQS_PSY"/>
    <property type="match status" value="1"/>
</dbReference>
<dbReference type="SFLD" id="SFLDG01212">
    <property type="entry name" value="Phytoene_synthase_like"/>
    <property type="match status" value="1"/>
</dbReference>
<sequence length="655" mass="72682">MHAAWGRRTDELVDGPNSVHMSSDVLDMWEVRLQDIFKGRPHDIIDVAPTHIVFSFSLDIKPFRDVIEGMRMDTRKFRYQNFQELYIYSYRVVGTFGLMSVLVLGIAPDSLISAQGVYEGAIHFGTANQLTNILRDVGEDATLGRVYLSQNELAHFGLLDTDIFARKVTDQWREFMKEQIAKARIYFNLAEEGASQLDKASRWQIWSALFMYRGILDTIEDNGYDNFTKRAYLLASGSETAAMESIPLRHSISATNQSFLLKRRRNPENQFQSSSRRFHLHTPTRRFRIHSKLSGFRDSKGYARPSRLLPATEVKICTDNSVEKLFSSLRDDGSQSLYKVKLGTSNVYGSSLSDLNAGILLCVIDENGDSILQRIPSSIITNHATESEDGVLHFQRGSVDEFTFEGPKLGKVGAVWISLESGQWRLGSVSLTVICGKQSSLEEKDEEKLQYTGFSYNFAVENILLGEGSDSSMVQLRPCLVTELSGVDPVTIFTKGLPESTLPVSGISNEETMREYEDLKLSLLLYDAMLIFVGTSVASFSAGENISFAFLTGGMGGFFYLLLLQRSVDGLPAAELTSTNIGQTNQTFGGSKVPIFVFALAIGFTLLTVKYGSGDVPIVFTPKQLIAGMIGFLACKVSVVLAAVKPLPISLKINE</sequence>
<keyword evidence="2" id="KW-0414">Isoprene biosynthesis</keyword>
<dbReference type="GO" id="GO:0004311">
    <property type="term" value="F:geranylgeranyl diphosphate synthase activity"/>
    <property type="evidence" value="ECO:0007669"/>
    <property type="project" value="InterPro"/>
</dbReference>
<dbReference type="GO" id="GO:0051996">
    <property type="term" value="F:squalene synthase [NAD(P)H] activity"/>
    <property type="evidence" value="ECO:0007669"/>
    <property type="project" value="InterPro"/>
</dbReference>
<reference evidence="5 6" key="1">
    <citation type="journal article" date="2019" name="G3 (Bethesda)">
        <title>Sequencing of a Wild Apple (Malus baccata) Genome Unravels the Differences Between Cultivated and Wild Apple Species Regarding Disease Resistance and Cold Tolerance.</title>
        <authorList>
            <person name="Chen X."/>
        </authorList>
    </citation>
    <scope>NUCLEOTIDE SEQUENCE [LARGE SCALE GENOMIC DNA]</scope>
    <source>
        <strain evidence="6">cv. Shandingzi</strain>
        <tissue evidence="5">Leaves</tissue>
    </source>
</reference>
<dbReference type="PANTHER" id="PTHR36330:SF2">
    <property type="entry name" value="LIPASE_LIPOOXYGENASE, PLAT_LH2 FAMILY PROTEIN"/>
    <property type="match status" value="1"/>
</dbReference>
<dbReference type="InterPro" id="IPR002060">
    <property type="entry name" value="Squ/phyt_synthse"/>
</dbReference>
<dbReference type="InterPro" id="IPR033904">
    <property type="entry name" value="Trans_IPPS_HH"/>
</dbReference>
<keyword evidence="3" id="KW-0812">Transmembrane</keyword>
<dbReference type="InterPro" id="IPR044843">
    <property type="entry name" value="Trans_IPPS_bact-type"/>
</dbReference>
<dbReference type="CDD" id="cd00683">
    <property type="entry name" value="Trans_IPPS_HH"/>
    <property type="match status" value="1"/>
</dbReference>
<evidence type="ECO:0000256" key="1">
    <source>
        <dbReference type="ARBA" id="ARBA00006251"/>
    </source>
</evidence>
<dbReference type="Proteomes" id="UP000315295">
    <property type="component" value="Unassembled WGS sequence"/>
</dbReference>
<dbReference type="SUPFAM" id="SSF48576">
    <property type="entry name" value="Terpenoid synthases"/>
    <property type="match status" value="1"/>
</dbReference>
<feature type="transmembrane region" description="Helical" evidence="3">
    <location>
        <begin position="85"/>
        <end position="107"/>
    </location>
</feature>
<keyword evidence="3" id="KW-1133">Transmembrane helix</keyword>
<feature type="transmembrane region" description="Helical" evidence="3">
    <location>
        <begin position="625"/>
        <end position="644"/>
    </location>
</feature>
<dbReference type="SFLD" id="SFLDG01018">
    <property type="entry name" value="Squalene/Phytoene_Synthase_Lik"/>
    <property type="match status" value="1"/>
</dbReference>
<name>A0A540L1L5_MALBA</name>
<protein>
    <recommendedName>
        <fullName evidence="4">DUF7755 domain-containing protein</fullName>
    </recommendedName>
</protein>
<evidence type="ECO:0000313" key="6">
    <source>
        <dbReference type="Proteomes" id="UP000315295"/>
    </source>
</evidence>
<dbReference type="GO" id="GO:0016117">
    <property type="term" value="P:carotenoid biosynthetic process"/>
    <property type="evidence" value="ECO:0007669"/>
    <property type="project" value="UniProtKB-ARBA"/>
</dbReference>
<gene>
    <name evidence="5" type="ORF">C1H46_034063</name>
</gene>
<dbReference type="PANTHER" id="PTHR36330">
    <property type="entry name" value="LIPASE/LIPOOXYGENASE, PLAT/LH2 FAMILY PROTEIN"/>
    <property type="match status" value="1"/>
</dbReference>
<accession>A0A540L1L5</accession>
<keyword evidence="3" id="KW-0472">Membrane</keyword>
<dbReference type="Gene3D" id="1.10.600.10">
    <property type="entry name" value="Farnesyl Diphosphate Synthase"/>
    <property type="match status" value="1"/>
</dbReference>
<comment type="similarity">
    <text evidence="1">Belongs to the phytoene/squalene synthase family.</text>
</comment>
<dbReference type="InterPro" id="IPR056657">
    <property type="entry name" value="DUF7755"/>
</dbReference>
<dbReference type="InterPro" id="IPR008949">
    <property type="entry name" value="Isoprenoid_synthase_dom_sf"/>
</dbReference>
<comment type="caution">
    <text evidence="5">The sequence shown here is derived from an EMBL/GenBank/DDBJ whole genome shotgun (WGS) entry which is preliminary data.</text>
</comment>
<keyword evidence="6" id="KW-1185">Reference proteome</keyword>
<dbReference type="Gene3D" id="2.60.60.20">
    <property type="entry name" value="PLAT/LH2 domain"/>
    <property type="match status" value="1"/>
</dbReference>
<dbReference type="SFLD" id="SFLDS00005">
    <property type="entry name" value="Isoprenoid_Synthase_Type_I"/>
    <property type="match status" value="1"/>
</dbReference>
<feature type="transmembrane region" description="Helical" evidence="3">
    <location>
        <begin position="593"/>
        <end position="613"/>
    </location>
</feature>
<dbReference type="SUPFAM" id="SSF49723">
    <property type="entry name" value="Lipase/lipooxygenase domain (PLAT/LH2 domain)"/>
    <property type="match status" value="1"/>
</dbReference>
<organism evidence="5 6">
    <name type="scientific">Malus baccata</name>
    <name type="common">Siberian crab apple</name>
    <name type="synonym">Pyrus baccata</name>
    <dbReference type="NCBI Taxonomy" id="106549"/>
    <lineage>
        <taxon>Eukaryota</taxon>
        <taxon>Viridiplantae</taxon>
        <taxon>Streptophyta</taxon>
        <taxon>Embryophyta</taxon>
        <taxon>Tracheophyta</taxon>
        <taxon>Spermatophyta</taxon>
        <taxon>Magnoliopsida</taxon>
        <taxon>eudicotyledons</taxon>
        <taxon>Gunneridae</taxon>
        <taxon>Pentapetalae</taxon>
        <taxon>rosids</taxon>
        <taxon>fabids</taxon>
        <taxon>Rosales</taxon>
        <taxon>Rosaceae</taxon>
        <taxon>Amygdaloideae</taxon>
        <taxon>Maleae</taxon>
        <taxon>Malus</taxon>
    </lineage>
</organism>
<dbReference type="InterPro" id="IPR036392">
    <property type="entry name" value="PLAT/LH2_dom_sf"/>
</dbReference>
<feature type="domain" description="DUF7755" evidence="4">
    <location>
        <begin position="336"/>
        <end position="482"/>
    </location>
</feature>
<feature type="transmembrane region" description="Helical" evidence="3">
    <location>
        <begin position="523"/>
        <end position="540"/>
    </location>
</feature>